<reference evidence="10" key="1">
    <citation type="journal article" date="2020" name="bioRxiv">
        <title>A rank-normalized archaeal taxonomy based on genome phylogeny resolves widespread incomplete and uneven classifications.</title>
        <authorList>
            <person name="Rinke C."/>
            <person name="Chuvochina M."/>
            <person name="Mussig A.J."/>
            <person name="Chaumeil P.-A."/>
            <person name="Waite D.W."/>
            <person name="Whitman W.B."/>
            <person name="Parks D.H."/>
            <person name="Hugenholtz P."/>
        </authorList>
    </citation>
    <scope>NUCLEOTIDE SEQUENCE</scope>
    <source>
        <strain evidence="10">UBA12518</strain>
    </source>
</reference>
<dbReference type="Proteomes" id="UP000600363">
    <property type="component" value="Unassembled WGS sequence"/>
</dbReference>
<evidence type="ECO:0000256" key="1">
    <source>
        <dbReference type="ARBA" id="ARBA00006432"/>
    </source>
</evidence>
<dbReference type="PROSITE" id="PS00455">
    <property type="entry name" value="AMP_BINDING"/>
    <property type="match status" value="1"/>
</dbReference>
<evidence type="ECO:0000256" key="4">
    <source>
        <dbReference type="ARBA" id="ARBA00022741"/>
    </source>
</evidence>
<name>A0A832VXB9_9EURY</name>
<dbReference type="NCBIfam" id="TIGR02188">
    <property type="entry name" value="Ac_CoA_lig_AcsA"/>
    <property type="match status" value="1"/>
</dbReference>
<dbReference type="CDD" id="cd05966">
    <property type="entry name" value="ACS"/>
    <property type="match status" value="1"/>
</dbReference>
<feature type="domain" description="Acetyl-coenzyme A synthetase N-terminal" evidence="9">
    <location>
        <begin position="18"/>
        <end position="70"/>
    </location>
</feature>
<dbReference type="GO" id="GO:0019427">
    <property type="term" value="P:acetyl-CoA biosynthetic process from acetate"/>
    <property type="evidence" value="ECO:0007669"/>
    <property type="project" value="UniProtKB-UniRule"/>
</dbReference>
<dbReference type="InterPro" id="IPR045851">
    <property type="entry name" value="AMP-bd_C_sf"/>
</dbReference>
<evidence type="ECO:0000259" key="8">
    <source>
        <dbReference type="Pfam" id="PF13193"/>
    </source>
</evidence>
<dbReference type="NCBIfam" id="NF001208">
    <property type="entry name" value="PRK00174.1"/>
    <property type="match status" value="1"/>
</dbReference>
<dbReference type="GO" id="GO:0005524">
    <property type="term" value="F:ATP binding"/>
    <property type="evidence" value="ECO:0007669"/>
    <property type="project" value="UniProtKB-KW"/>
</dbReference>
<dbReference type="GO" id="GO:0043427">
    <property type="term" value="P:carbon fixation by 3-hydroxypropionate cycle"/>
    <property type="evidence" value="ECO:0007669"/>
    <property type="project" value="UniProtKB-ARBA"/>
</dbReference>
<dbReference type="PANTHER" id="PTHR24095:SF14">
    <property type="entry name" value="ACETYL-COENZYME A SYNTHETASE 1"/>
    <property type="match status" value="1"/>
</dbReference>
<keyword evidence="5" id="KW-0067">ATP-binding</keyword>
<dbReference type="AlphaFoldDB" id="A0A832VXB9"/>
<feature type="domain" description="AMP-binding enzyme C-terminal" evidence="8">
    <location>
        <begin position="521"/>
        <end position="599"/>
    </location>
</feature>
<dbReference type="InterPro" id="IPR020845">
    <property type="entry name" value="AMP-binding_CS"/>
</dbReference>
<dbReference type="GO" id="GO:0016208">
    <property type="term" value="F:AMP binding"/>
    <property type="evidence" value="ECO:0007669"/>
    <property type="project" value="InterPro"/>
</dbReference>
<dbReference type="FunFam" id="3.40.50.12780:FF:000001">
    <property type="entry name" value="Acetyl-coenzyme A synthetase"/>
    <property type="match status" value="1"/>
</dbReference>
<protein>
    <recommendedName>
        <fullName evidence="2 6">Acetate--CoA ligase</fullName>
        <ecNumber evidence="2 6">6.2.1.1</ecNumber>
    </recommendedName>
</protein>
<dbReference type="Pfam" id="PF16177">
    <property type="entry name" value="ACAS_N"/>
    <property type="match status" value="1"/>
</dbReference>
<comment type="caution">
    <text evidence="10">The sequence shown here is derived from an EMBL/GenBank/DDBJ whole genome shotgun (WGS) entry which is preliminary data.</text>
</comment>
<dbReference type="SUPFAM" id="SSF56801">
    <property type="entry name" value="Acetyl-CoA synthetase-like"/>
    <property type="match status" value="1"/>
</dbReference>
<dbReference type="GO" id="GO:0043955">
    <property type="term" value="F:3-hydroxypropionyl-CoA synthetase activity"/>
    <property type="evidence" value="ECO:0007669"/>
    <property type="project" value="UniProtKB-ARBA"/>
</dbReference>
<evidence type="ECO:0000256" key="2">
    <source>
        <dbReference type="ARBA" id="ARBA00013275"/>
    </source>
</evidence>
<evidence type="ECO:0000256" key="5">
    <source>
        <dbReference type="ARBA" id="ARBA00022840"/>
    </source>
</evidence>
<dbReference type="InterPro" id="IPR025110">
    <property type="entry name" value="AMP-bd_C"/>
</dbReference>
<gene>
    <name evidence="10" type="primary">acs</name>
    <name evidence="10" type="ORF">HA299_03225</name>
</gene>
<keyword evidence="4" id="KW-0547">Nucleotide-binding</keyword>
<dbReference type="RefSeq" id="WP_276624307.1">
    <property type="nucleotide sequence ID" value="NZ_DUIH01000011.1"/>
</dbReference>
<evidence type="ECO:0000256" key="6">
    <source>
        <dbReference type="NCBIfam" id="TIGR02188"/>
    </source>
</evidence>
<dbReference type="InterPro" id="IPR000873">
    <property type="entry name" value="AMP-dep_synth/lig_dom"/>
</dbReference>
<dbReference type="EC" id="6.2.1.1" evidence="2 6"/>
<proteinExistence type="inferred from homology"/>
<comment type="similarity">
    <text evidence="1">Belongs to the ATP-dependent AMP-binding enzyme family.</text>
</comment>
<keyword evidence="3 10" id="KW-0436">Ligase</keyword>
<dbReference type="Gene3D" id="3.30.300.30">
    <property type="match status" value="1"/>
</dbReference>
<dbReference type="Pfam" id="PF00501">
    <property type="entry name" value="AMP-binding"/>
    <property type="match status" value="1"/>
</dbReference>
<dbReference type="GO" id="GO:0003987">
    <property type="term" value="F:acetate-CoA ligase activity"/>
    <property type="evidence" value="ECO:0007669"/>
    <property type="project" value="UniProtKB-UniRule"/>
</dbReference>
<dbReference type="EMBL" id="DUIH01000011">
    <property type="protein sequence ID" value="HIH69618.1"/>
    <property type="molecule type" value="Genomic_DNA"/>
</dbReference>
<dbReference type="InterPro" id="IPR042099">
    <property type="entry name" value="ANL_N_sf"/>
</dbReference>
<evidence type="ECO:0000259" key="7">
    <source>
        <dbReference type="Pfam" id="PF00501"/>
    </source>
</evidence>
<dbReference type="Gene3D" id="3.40.50.12780">
    <property type="entry name" value="N-terminal domain of ligase-like"/>
    <property type="match status" value="1"/>
</dbReference>
<accession>A0A832VXB9</accession>
<dbReference type="InterPro" id="IPR032387">
    <property type="entry name" value="ACAS_N"/>
</dbReference>
<evidence type="ECO:0000313" key="11">
    <source>
        <dbReference type="Proteomes" id="UP000600363"/>
    </source>
</evidence>
<sequence length="640" mass="72266">MEHVLLTEQRYVPLEKIKSMHRQALENPEKFWGEMAKCVEWDKSWDVVLEWDPPFARWYVGGLLNICYNCVDRHINGNNRNKAALIWEGENGTSRTLTFYELYREVNKFASVLLNLGVEKGDRVAIYMPMIPQAVISMLACTRIGAIHTVVFSGFSAEALEDRINDSRAKVVITSDIMYRRGKRISLKSTVDRAVRECPSVNYVVVVKRGHDSEDIRMVNDRDYFWDELMSGASRYVEPERVESTHPSFILYTSGTTGKPKGVVHSTGGYLVYATKTMEWTWGINPRDVFWCTADIGWITGHTYVVYGPLSLGTTTVIYEGAPDYPSPDRFWDIIEKHGITVFYTAPTAIRMLMKYGSEWVKKHDISTLRLLGTVGEPMNPEAWKWYYEVIGDKRCPVCDCYWQTETGGHLIYPPVGVQLLPLKPGSVTFPGIGIDADIVDEQSNSLPPNKKGLLVVRNPWPGMLMTLWNDEERYKAYWSRVPGTYCTMDYAIKDEDGYIWILGRADEVLNVAGHRIGTAEIEHVLVAHPAVSEAAVVGKQDEIKGETPVAFVVLKEGYAPTEELKSGLIHHVKATMGPIATPSILFVVESLPKTRSGKIMRRVLKAVASGKEPGDITTIEDEGSIEEIERAYEEFKGKL</sequence>
<dbReference type="Pfam" id="PF13193">
    <property type="entry name" value="AMP-binding_C"/>
    <property type="match status" value="1"/>
</dbReference>
<dbReference type="InterPro" id="IPR011904">
    <property type="entry name" value="Ac_CoA_lig"/>
</dbReference>
<evidence type="ECO:0000256" key="3">
    <source>
        <dbReference type="ARBA" id="ARBA00022598"/>
    </source>
</evidence>
<evidence type="ECO:0000313" key="10">
    <source>
        <dbReference type="EMBL" id="HIH69618.1"/>
    </source>
</evidence>
<feature type="domain" description="AMP-dependent synthetase/ligase" evidence="7">
    <location>
        <begin position="78"/>
        <end position="461"/>
    </location>
</feature>
<dbReference type="PANTHER" id="PTHR24095">
    <property type="entry name" value="ACETYL-COENZYME A SYNTHETASE"/>
    <property type="match status" value="1"/>
</dbReference>
<organism evidence="10 11">
    <name type="scientific">Methermicoccus shengliensis</name>
    <dbReference type="NCBI Taxonomy" id="660064"/>
    <lineage>
        <taxon>Archaea</taxon>
        <taxon>Methanobacteriati</taxon>
        <taxon>Methanobacteriota</taxon>
        <taxon>Stenosarchaea group</taxon>
        <taxon>Methanomicrobia</taxon>
        <taxon>Methanosarcinales</taxon>
        <taxon>Methermicoccaceae</taxon>
        <taxon>Methermicoccus</taxon>
    </lineage>
</organism>
<evidence type="ECO:0000259" key="9">
    <source>
        <dbReference type="Pfam" id="PF16177"/>
    </source>
</evidence>